<evidence type="ECO:0000313" key="5">
    <source>
        <dbReference type="Proteomes" id="UP000625316"/>
    </source>
</evidence>
<evidence type="ECO:0000256" key="3">
    <source>
        <dbReference type="HAMAP-Rule" id="MF_01459"/>
    </source>
</evidence>
<dbReference type="GO" id="GO:0017006">
    <property type="term" value="P:protein-tetrapyrrole linkage"/>
    <property type="evidence" value="ECO:0007669"/>
    <property type="project" value="UniProtKB-UniRule"/>
</dbReference>
<gene>
    <name evidence="3" type="primary">cpcS</name>
    <name evidence="4" type="ORF">IQ266_01795</name>
</gene>
<dbReference type="CDD" id="cd16339">
    <property type="entry name" value="CpcS"/>
    <property type="match status" value="1"/>
</dbReference>
<dbReference type="GO" id="GO:0016829">
    <property type="term" value="F:lyase activity"/>
    <property type="evidence" value="ECO:0007669"/>
    <property type="project" value="UniProtKB-KW"/>
</dbReference>
<dbReference type="RefSeq" id="WP_264323310.1">
    <property type="nucleotide sequence ID" value="NZ_JADEXQ010000004.1"/>
</dbReference>
<dbReference type="AlphaFoldDB" id="A0A928Z2U1"/>
<dbReference type="InterPro" id="IPR018536">
    <property type="entry name" value="CpcS/CpeS"/>
</dbReference>
<accession>A0A928Z2U1</accession>
<keyword evidence="5" id="KW-1185">Reference proteome</keyword>
<evidence type="ECO:0000313" key="4">
    <source>
        <dbReference type="EMBL" id="MBE9028488.1"/>
    </source>
</evidence>
<dbReference type="Gene3D" id="2.40.128.20">
    <property type="match status" value="1"/>
</dbReference>
<dbReference type="Pfam" id="PF09367">
    <property type="entry name" value="CpeS"/>
    <property type="match status" value="2"/>
</dbReference>
<dbReference type="HAMAP" id="MF_01459">
    <property type="entry name" value="Chrphore_lyase_CpxS"/>
    <property type="match status" value="1"/>
</dbReference>
<proteinExistence type="inferred from homology"/>
<sequence length="206" mass="23236">MLTFQEFFDICNGFWTIERTYHYLPSGEVERSHTEYQVDRLSALEKRRIVAMALPEGAISAAHEADCPGFTIAFDTVSETGERKAMSLKALFVLDDMMPHVKIPNTIPTPIAAEIPTTDPEIQRGYYLRDEGYSESGAIAGRFTYQPSRGTLEMTTVYSRSVSVDQMRIISPDTRLRTIVTYQRPIDQSPPSIITLTGFGLERKQS</sequence>
<dbReference type="Proteomes" id="UP000625316">
    <property type="component" value="Unassembled WGS sequence"/>
</dbReference>
<organism evidence="4 5">
    <name type="scientific">Romeriopsis navalis LEGE 11480</name>
    <dbReference type="NCBI Taxonomy" id="2777977"/>
    <lineage>
        <taxon>Bacteria</taxon>
        <taxon>Bacillati</taxon>
        <taxon>Cyanobacteriota</taxon>
        <taxon>Cyanophyceae</taxon>
        <taxon>Leptolyngbyales</taxon>
        <taxon>Leptolyngbyaceae</taxon>
        <taxon>Romeriopsis</taxon>
        <taxon>Romeriopsis navalis</taxon>
    </lineage>
</organism>
<dbReference type="EC" id="4.-.-.-" evidence="3"/>
<keyword evidence="2 3" id="KW-0456">Lyase</keyword>
<comment type="function">
    <text evidence="3">Covalently attaches a chromophore to Cys residue(s) of phycobiliproteins.</text>
</comment>
<dbReference type="InterPro" id="IPR012674">
    <property type="entry name" value="Calycin"/>
</dbReference>
<comment type="similarity">
    <text evidence="1 3">Belongs to the CpcS/CpeS biliprotein lyase family.</text>
</comment>
<dbReference type="EMBL" id="JADEXQ010000004">
    <property type="protein sequence ID" value="MBE9028488.1"/>
    <property type="molecule type" value="Genomic_DNA"/>
</dbReference>
<reference evidence="4" key="1">
    <citation type="submission" date="2020-10" db="EMBL/GenBank/DDBJ databases">
        <authorList>
            <person name="Castelo-Branco R."/>
            <person name="Eusebio N."/>
            <person name="Adriana R."/>
            <person name="Vieira A."/>
            <person name="Brugerolle De Fraissinette N."/>
            <person name="Rezende De Castro R."/>
            <person name="Schneider M.P."/>
            <person name="Vasconcelos V."/>
            <person name="Leao P.N."/>
        </authorList>
    </citation>
    <scope>NUCLEOTIDE SEQUENCE</scope>
    <source>
        <strain evidence="4">LEGE 11480</strain>
    </source>
</reference>
<comment type="caution">
    <text evidence="4">The sequence shown here is derived from an EMBL/GenBank/DDBJ whole genome shotgun (WGS) entry which is preliminary data.</text>
</comment>
<name>A0A928Z2U1_9CYAN</name>
<evidence type="ECO:0000256" key="1">
    <source>
        <dbReference type="ARBA" id="ARBA00010681"/>
    </source>
</evidence>
<evidence type="ECO:0000256" key="2">
    <source>
        <dbReference type="ARBA" id="ARBA00023239"/>
    </source>
</evidence>
<protein>
    <recommendedName>
        <fullName evidence="3">Chromophore lyase CpcS/CpeS</fullName>
        <ecNumber evidence="3">4.-.-.-</ecNumber>
    </recommendedName>
</protein>